<comment type="subcellular location">
    <subcellularLocation>
        <location evidence="1">Cell projection</location>
    </subcellularLocation>
</comment>
<name>A0AAV4M7B7_9ARAC</name>
<dbReference type="InterPro" id="IPR036034">
    <property type="entry name" value="PDZ_sf"/>
</dbReference>
<dbReference type="AlphaFoldDB" id="A0AAV4M7B7"/>
<feature type="compositionally biased region" description="Low complexity" evidence="4">
    <location>
        <begin position="53"/>
        <end position="71"/>
    </location>
</feature>
<keyword evidence="7" id="KW-1185">Reference proteome</keyword>
<feature type="domain" description="PDZ" evidence="5">
    <location>
        <begin position="136"/>
        <end position="204"/>
    </location>
</feature>
<sequence length="240" mass="26995">MRYAPVNPSSKNRLQRTLTTLIRPLFSNKLDAARAVLSRLEALALTQRRRSPRSPIAPRSPRSPLSPRLSPVHIPLSPNTLQVPHIKVRRHRSLPDPHAIQARKKQQQLERLQQQRSASVRLPGHRTIPEGNGRFRIIVKKSRPLLGIAIEGGADTTQPLPRIISIHNAGAAFESGGLKVGHIILEVDGIQMSKRPHHEIAQLIAHAFYGTDKDQVEFLVIETCRNMESEVRRTSIMVFE</sequence>
<dbReference type="FunFam" id="2.30.42.10:FF:000079">
    <property type="entry name" value="Whirlin a"/>
    <property type="match status" value="1"/>
</dbReference>
<evidence type="ECO:0000259" key="5">
    <source>
        <dbReference type="PROSITE" id="PS50106"/>
    </source>
</evidence>
<keyword evidence="2" id="KW-0677">Repeat</keyword>
<dbReference type="PANTHER" id="PTHR23116">
    <property type="entry name" value="PDZ DOMAIN CONTAINING WHIRLIN AND HARMONIN-RELATED"/>
    <property type="match status" value="1"/>
</dbReference>
<dbReference type="PROSITE" id="PS50106">
    <property type="entry name" value="PDZ"/>
    <property type="match status" value="1"/>
</dbReference>
<dbReference type="GO" id="GO:0002142">
    <property type="term" value="C:stereocilia ankle link complex"/>
    <property type="evidence" value="ECO:0007669"/>
    <property type="project" value="TreeGrafter"/>
</dbReference>
<dbReference type="GO" id="GO:0005886">
    <property type="term" value="C:plasma membrane"/>
    <property type="evidence" value="ECO:0007669"/>
    <property type="project" value="TreeGrafter"/>
</dbReference>
<comment type="caution">
    <text evidence="6">The sequence shown here is derived from an EMBL/GenBank/DDBJ whole genome shotgun (WGS) entry which is preliminary data.</text>
</comment>
<evidence type="ECO:0000256" key="3">
    <source>
        <dbReference type="ARBA" id="ARBA00023273"/>
    </source>
</evidence>
<dbReference type="SMART" id="SM00228">
    <property type="entry name" value="PDZ"/>
    <property type="match status" value="1"/>
</dbReference>
<dbReference type="GO" id="GO:0005929">
    <property type="term" value="C:cilium"/>
    <property type="evidence" value="ECO:0007669"/>
    <property type="project" value="TreeGrafter"/>
</dbReference>
<dbReference type="PANTHER" id="PTHR23116:SF29">
    <property type="entry name" value="PDZ DOMAIN-CONTAINING PROTEIN 7"/>
    <property type="match status" value="1"/>
</dbReference>
<organism evidence="6 7">
    <name type="scientific">Caerostris darwini</name>
    <dbReference type="NCBI Taxonomy" id="1538125"/>
    <lineage>
        <taxon>Eukaryota</taxon>
        <taxon>Metazoa</taxon>
        <taxon>Ecdysozoa</taxon>
        <taxon>Arthropoda</taxon>
        <taxon>Chelicerata</taxon>
        <taxon>Arachnida</taxon>
        <taxon>Araneae</taxon>
        <taxon>Araneomorphae</taxon>
        <taxon>Entelegynae</taxon>
        <taxon>Araneoidea</taxon>
        <taxon>Araneidae</taxon>
        <taxon>Caerostris</taxon>
    </lineage>
</organism>
<reference evidence="6 7" key="1">
    <citation type="submission" date="2021-06" db="EMBL/GenBank/DDBJ databases">
        <title>Caerostris darwini draft genome.</title>
        <authorList>
            <person name="Kono N."/>
            <person name="Arakawa K."/>
        </authorList>
    </citation>
    <scope>NUCLEOTIDE SEQUENCE [LARGE SCALE GENOMIC DNA]</scope>
</reference>
<accession>A0AAV4M7B7</accession>
<dbReference type="EMBL" id="BPLQ01000140">
    <property type="protein sequence ID" value="GIX67939.1"/>
    <property type="molecule type" value="Genomic_DNA"/>
</dbReference>
<proteinExistence type="predicted"/>
<dbReference type="InterPro" id="IPR001478">
    <property type="entry name" value="PDZ"/>
</dbReference>
<evidence type="ECO:0000256" key="2">
    <source>
        <dbReference type="ARBA" id="ARBA00022737"/>
    </source>
</evidence>
<evidence type="ECO:0000256" key="1">
    <source>
        <dbReference type="ARBA" id="ARBA00004316"/>
    </source>
</evidence>
<evidence type="ECO:0000313" key="6">
    <source>
        <dbReference type="EMBL" id="GIX67939.1"/>
    </source>
</evidence>
<feature type="region of interest" description="Disordered" evidence="4">
    <location>
        <begin position="47"/>
        <end position="80"/>
    </location>
</feature>
<evidence type="ECO:0000313" key="7">
    <source>
        <dbReference type="Proteomes" id="UP001054837"/>
    </source>
</evidence>
<dbReference type="InterPro" id="IPR051844">
    <property type="entry name" value="USH2_Complex_Protein"/>
</dbReference>
<dbReference type="Proteomes" id="UP001054837">
    <property type="component" value="Unassembled WGS sequence"/>
</dbReference>
<protein>
    <recommendedName>
        <fullName evidence="5">PDZ domain-containing protein</fullName>
    </recommendedName>
</protein>
<dbReference type="SUPFAM" id="SSF50156">
    <property type="entry name" value="PDZ domain-like"/>
    <property type="match status" value="1"/>
</dbReference>
<dbReference type="Pfam" id="PF00595">
    <property type="entry name" value="PDZ"/>
    <property type="match status" value="1"/>
</dbReference>
<gene>
    <name evidence="6" type="ORF">CDAR_45881</name>
</gene>
<keyword evidence="3" id="KW-0966">Cell projection</keyword>
<dbReference type="GO" id="GO:0032426">
    <property type="term" value="C:stereocilium tip"/>
    <property type="evidence" value="ECO:0007669"/>
    <property type="project" value="TreeGrafter"/>
</dbReference>
<evidence type="ECO:0000256" key="4">
    <source>
        <dbReference type="SAM" id="MobiDB-lite"/>
    </source>
</evidence>
<dbReference type="Gene3D" id="2.30.42.10">
    <property type="match status" value="1"/>
</dbReference>